<evidence type="ECO:0000313" key="2">
    <source>
        <dbReference type="Proteomes" id="UP000187412"/>
    </source>
</evidence>
<protein>
    <submittedName>
        <fullName evidence="1">Uncharacterized protein</fullName>
    </submittedName>
</protein>
<dbReference type="RefSeq" id="WP_076109508.1">
    <property type="nucleotide sequence ID" value="NZ_MPTB01000004.1"/>
</dbReference>
<dbReference type="EMBL" id="MPTB01000004">
    <property type="protein sequence ID" value="OMD51884.1"/>
    <property type="molecule type" value="Genomic_DNA"/>
</dbReference>
<gene>
    <name evidence="1" type="ORF">BSK56_04470</name>
</gene>
<reference evidence="1 2" key="1">
    <citation type="submission" date="2016-10" db="EMBL/GenBank/DDBJ databases">
        <title>Paenibacillus species isolates.</title>
        <authorList>
            <person name="Beno S.M."/>
        </authorList>
    </citation>
    <scope>NUCLEOTIDE SEQUENCE [LARGE SCALE GENOMIC DNA]</scope>
    <source>
        <strain evidence="1 2">FSL H7-0744</strain>
    </source>
</reference>
<dbReference type="Proteomes" id="UP000187412">
    <property type="component" value="Unassembled WGS sequence"/>
</dbReference>
<keyword evidence="2" id="KW-1185">Reference proteome</keyword>
<evidence type="ECO:0000313" key="1">
    <source>
        <dbReference type="EMBL" id="OMD51884.1"/>
    </source>
</evidence>
<sequence>MYYLRKEPEEKTIPPIPLTNGNIIPERKFMSEDRAVYKAREFSRFYRGGFKGIVGRYQGMKVYTCKTLKRIIELRETTLKACGELFDVYDENGKVELPDYEGGSQNEQNS</sequence>
<organism evidence="1 2">
    <name type="scientific">Paenibacillus borealis</name>
    <dbReference type="NCBI Taxonomy" id="160799"/>
    <lineage>
        <taxon>Bacteria</taxon>
        <taxon>Bacillati</taxon>
        <taxon>Bacillota</taxon>
        <taxon>Bacilli</taxon>
        <taxon>Bacillales</taxon>
        <taxon>Paenibacillaceae</taxon>
        <taxon>Paenibacillus</taxon>
    </lineage>
</organism>
<proteinExistence type="predicted"/>
<name>A0ABX3HQB7_PAEBO</name>
<accession>A0ABX3HQB7</accession>
<comment type="caution">
    <text evidence="1">The sequence shown here is derived from an EMBL/GenBank/DDBJ whole genome shotgun (WGS) entry which is preliminary data.</text>
</comment>